<dbReference type="OMA" id="FTPPACE"/>
<name>B3RKD9_TRIAD</name>
<proteinExistence type="predicted"/>
<dbReference type="PANTHER" id="PTHR40446:SF2">
    <property type="entry name" value="N-ACETYLGLUCOSAMINE-1-PHOSPHODIESTER ALPHA-N-ACETYLGLUCOSAMINIDASE"/>
    <property type="match status" value="1"/>
</dbReference>
<evidence type="ECO:0000259" key="1">
    <source>
        <dbReference type="PROSITE" id="PS00022"/>
    </source>
</evidence>
<dbReference type="Gene3D" id="2.170.300.10">
    <property type="entry name" value="Tie2 ligand-binding domain superfamily"/>
    <property type="match status" value="1"/>
</dbReference>
<evidence type="ECO:0000313" key="3">
    <source>
        <dbReference type="Proteomes" id="UP000009022"/>
    </source>
</evidence>
<feature type="non-terminal residue" evidence="2">
    <location>
        <position position="337"/>
    </location>
</feature>
<evidence type="ECO:0000313" key="2">
    <source>
        <dbReference type="EMBL" id="EDV28580.1"/>
    </source>
</evidence>
<dbReference type="FunCoup" id="B3RKD9">
    <property type="interactions" value="318"/>
</dbReference>
<protein>
    <recommendedName>
        <fullName evidence="1">EGF-like domain-containing protein</fullName>
    </recommendedName>
</protein>
<dbReference type="PhylomeDB" id="B3RKD9"/>
<feature type="domain" description="EGF-like" evidence="1">
    <location>
        <begin position="290"/>
        <end position="301"/>
    </location>
</feature>
<dbReference type="Pfam" id="PF09992">
    <property type="entry name" value="NAGPA"/>
    <property type="match status" value="1"/>
</dbReference>
<dbReference type="Pfam" id="PF23106">
    <property type="entry name" value="EGF_Teneurin"/>
    <property type="match status" value="1"/>
</dbReference>
<dbReference type="HOGENOM" id="CLU_031673_0_0_1"/>
<dbReference type="EMBL" id="DS985241">
    <property type="protein sequence ID" value="EDV28580.1"/>
    <property type="molecule type" value="Genomic_DNA"/>
</dbReference>
<dbReference type="PANTHER" id="PTHR40446">
    <property type="entry name" value="N-ACETYLGLUCOSAMINE-1-PHOSPHODIESTER ALPHA-N-ACETYLGLUCOSAMINIDASE"/>
    <property type="match status" value="1"/>
</dbReference>
<dbReference type="GeneID" id="6749805"/>
<dbReference type="KEGG" id="tad:TRIADDRAFT_13425"/>
<dbReference type="eggNOG" id="ENOG502QRY5">
    <property type="taxonomic scope" value="Eukaryota"/>
</dbReference>
<accession>B3RKD9</accession>
<dbReference type="OrthoDB" id="192253at2759"/>
<organism evidence="2 3">
    <name type="scientific">Trichoplax adhaerens</name>
    <name type="common">Trichoplax reptans</name>
    <dbReference type="NCBI Taxonomy" id="10228"/>
    <lineage>
        <taxon>Eukaryota</taxon>
        <taxon>Metazoa</taxon>
        <taxon>Placozoa</taxon>
        <taxon>Uniplacotomia</taxon>
        <taxon>Trichoplacea</taxon>
        <taxon>Trichoplacidae</taxon>
        <taxon>Trichoplax</taxon>
    </lineage>
</organism>
<gene>
    <name evidence="2" type="ORF">TRIADDRAFT_13425</name>
</gene>
<dbReference type="STRING" id="10228.B3RKD9"/>
<sequence length="337" mass="36549">SIYGRLIVVNNPLRTISVLEPHSPGGCNMSIMSTVADTAQRAHCHVAMNAGFYNAESGTCYGNIISNGRRVKIANVQNVNFGIRKNGSIIVGYLTEEEILDDENPFVQLVSGVIWLVRNGKLYIKESIEMESSQRDDLGILKQFVEARSARNAIGHDRDGNVMLMQIEGQTNLNGLNLYDFAMKLIESGFVNAINLDGGGSSTTVIDGVTVGYPSNHCESNIAYRCARPVSTVICAHRLHCIPQDCNNHGRCLHGKCLCNHNWTGEACEITICGYLHNCSGNGLCTPDGCSCNPGWIGLYCQKACPATTFGQRCNQTCICQNGAQCDPITGNCSCLQ</sequence>
<dbReference type="PROSITE" id="PS00022">
    <property type="entry name" value="EGF_1"/>
    <property type="match status" value="1"/>
</dbReference>
<dbReference type="InterPro" id="IPR018711">
    <property type="entry name" value="NAGPA"/>
</dbReference>
<dbReference type="RefSeq" id="XP_002107782.1">
    <property type="nucleotide sequence ID" value="XM_002107746.1"/>
</dbReference>
<dbReference type="InterPro" id="IPR000742">
    <property type="entry name" value="EGF"/>
</dbReference>
<dbReference type="GO" id="GO:0033299">
    <property type="term" value="P:secretion of lysosomal enzymes"/>
    <property type="evidence" value="ECO:0000318"/>
    <property type="project" value="GO_Central"/>
</dbReference>
<reference evidence="2 3" key="1">
    <citation type="journal article" date="2008" name="Nature">
        <title>The Trichoplax genome and the nature of placozoans.</title>
        <authorList>
            <person name="Srivastava M."/>
            <person name="Begovic E."/>
            <person name="Chapman J."/>
            <person name="Putnam N.H."/>
            <person name="Hellsten U."/>
            <person name="Kawashima T."/>
            <person name="Kuo A."/>
            <person name="Mitros T."/>
            <person name="Salamov A."/>
            <person name="Carpenter M.L."/>
            <person name="Signorovitch A.Y."/>
            <person name="Moreno M.A."/>
            <person name="Kamm K."/>
            <person name="Grimwood J."/>
            <person name="Schmutz J."/>
            <person name="Shapiro H."/>
            <person name="Grigoriev I.V."/>
            <person name="Buss L.W."/>
            <person name="Schierwater B."/>
            <person name="Dellaporta S.L."/>
            <person name="Rokhsar D.S."/>
        </authorList>
    </citation>
    <scope>NUCLEOTIDE SEQUENCE [LARGE SCALE GENOMIC DNA]</scope>
    <source>
        <strain evidence="2 3">Grell-BS-1999</strain>
    </source>
</reference>
<dbReference type="AlphaFoldDB" id="B3RKD9"/>
<dbReference type="SUPFAM" id="SSF57196">
    <property type="entry name" value="EGF/Laminin"/>
    <property type="match status" value="1"/>
</dbReference>
<keyword evidence="3" id="KW-1185">Reference proteome</keyword>
<dbReference type="CTD" id="6749805"/>
<feature type="non-terminal residue" evidence="2">
    <location>
        <position position="1"/>
    </location>
</feature>
<dbReference type="InParanoid" id="B3RKD9"/>
<dbReference type="Proteomes" id="UP000009022">
    <property type="component" value="Unassembled WGS sequence"/>
</dbReference>